<feature type="transmembrane region" description="Helical" evidence="1">
    <location>
        <begin position="5"/>
        <end position="22"/>
    </location>
</feature>
<evidence type="ECO:0000256" key="1">
    <source>
        <dbReference type="SAM" id="Phobius"/>
    </source>
</evidence>
<sequence>MSFKYLYIVIITMTIIISGLNINQDKDHNSYSLITNFKERTAGDNITLEFAFQGSSDVFLYCSNSYGSIMLRPKLGKTLLFEIPKSISKKSGILNWQLHSDANLMSGQLYIRPKSKIETLETYIGPPSIEAGGTDYTMLVIVPTDNLDNPLADSTKVIIKHQFLETHKRDIIYTEHGFGYKNLYAYKENGRMLISSECLGLNSKEYDVNVMPAIPTNFKILADRIHSYADGNQITTFKTSIIKDRFDNTVSDGTFVSFYITNKTGHKSVTSGTTIDGIATAKMIHPDQEEQWTVKAYIEGIANSEPITLNYEQAVLDLNISFSENNRLITVGPLQSFMKQQVPNGLNIHLKIYKDDALVHQLIEQSVDGFGHFKLYADRYPKGTYTVEIKTAGLTKSFADIKL</sequence>
<dbReference type="SUPFAM" id="SSF49373">
    <property type="entry name" value="Invasin/intimin cell-adhesion fragments"/>
    <property type="match status" value="1"/>
</dbReference>
<keyword evidence="1" id="KW-0472">Membrane</keyword>
<organism evidence="2 3">
    <name type="scientific">Winogradskyella flava</name>
    <dbReference type="NCBI Taxonomy" id="1884876"/>
    <lineage>
        <taxon>Bacteria</taxon>
        <taxon>Pseudomonadati</taxon>
        <taxon>Bacteroidota</taxon>
        <taxon>Flavobacteriia</taxon>
        <taxon>Flavobacteriales</taxon>
        <taxon>Flavobacteriaceae</taxon>
        <taxon>Winogradskyella</taxon>
    </lineage>
</organism>
<dbReference type="InterPro" id="IPR008964">
    <property type="entry name" value="Invasin/intimin_cell_adhesion"/>
</dbReference>
<proteinExistence type="predicted"/>
<keyword evidence="1" id="KW-0812">Transmembrane</keyword>
<dbReference type="InterPro" id="IPR013783">
    <property type="entry name" value="Ig-like_fold"/>
</dbReference>
<evidence type="ECO:0000313" key="2">
    <source>
        <dbReference type="EMBL" id="MBC2844248.1"/>
    </source>
</evidence>
<comment type="caution">
    <text evidence="2">The sequence shown here is derived from an EMBL/GenBank/DDBJ whole genome shotgun (WGS) entry which is preliminary data.</text>
</comment>
<dbReference type="Gene3D" id="2.60.40.10">
    <property type="entry name" value="Immunoglobulins"/>
    <property type="match status" value="1"/>
</dbReference>
<dbReference type="RefSeq" id="WP_185787932.1">
    <property type="nucleotide sequence ID" value="NZ_JACLCP010000001.1"/>
</dbReference>
<dbReference type="Proteomes" id="UP000533900">
    <property type="component" value="Unassembled WGS sequence"/>
</dbReference>
<gene>
    <name evidence="2" type="ORF">H7F21_04020</name>
</gene>
<reference evidence="2" key="1">
    <citation type="submission" date="2020-08" db="EMBL/GenBank/DDBJ databases">
        <title>Winogradskyella ouciana sp. nov., isolated from the hadal seawater of the Mariana Trench.</title>
        <authorList>
            <person name="He X."/>
        </authorList>
    </citation>
    <scope>NUCLEOTIDE SEQUENCE [LARGE SCALE GENOMIC DNA]</scope>
    <source>
        <strain evidence="2">KCTC 52348</strain>
    </source>
</reference>
<dbReference type="AlphaFoldDB" id="A0A842ITS2"/>
<evidence type="ECO:0000313" key="3">
    <source>
        <dbReference type="Proteomes" id="UP000533900"/>
    </source>
</evidence>
<dbReference type="EMBL" id="JACLCP010000001">
    <property type="protein sequence ID" value="MBC2844248.1"/>
    <property type="molecule type" value="Genomic_DNA"/>
</dbReference>
<accession>A0A842ITS2</accession>
<name>A0A842ITS2_9FLAO</name>
<keyword evidence="1" id="KW-1133">Transmembrane helix</keyword>
<protein>
    <submittedName>
        <fullName evidence="2">Uncharacterized protein</fullName>
    </submittedName>
</protein>
<keyword evidence="3" id="KW-1185">Reference proteome</keyword>